<keyword evidence="2" id="KW-0813">Transport</keyword>
<evidence type="ECO:0000313" key="11">
    <source>
        <dbReference type="EMBL" id="RVU54437.1"/>
    </source>
</evidence>
<dbReference type="GO" id="GO:0005524">
    <property type="term" value="F:ATP binding"/>
    <property type="evidence" value="ECO:0007669"/>
    <property type="project" value="UniProtKB-KW"/>
</dbReference>
<dbReference type="PROSITE" id="PS50929">
    <property type="entry name" value="ABC_TM1F"/>
    <property type="match status" value="1"/>
</dbReference>
<evidence type="ECO:0000256" key="2">
    <source>
        <dbReference type="ARBA" id="ARBA00022448"/>
    </source>
</evidence>
<dbReference type="Proteomes" id="UP000288812">
    <property type="component" value="Unassembled WGS sequence"/>
</dbReference>
<dbReference type="InterPro" id="IPR003593">
    <property type="entry name" value="AAA+_ATPase"/>
</dbReference>
<keyword evidence="3 8" id="KW-0812">Transmembrane</keyword>
<dbReference type="GO" id="GO:0140359">
    <property type="term" value="F:ABC-type transporter activity"/>
    <property type="evidence" value="ECO:0007669"/>
    <property type="project" value="InterPro"/>
</dbReference>
<comment type="caution">
    <text evidence="11">The sequence shown here is derived from an EMBL/GenBank/DDBJ whole genome shotgun (WGS) entry which is preliminary data.</text>
</comment>
<keyword evidence="7 8" id="KW-0472">Membrane</keyword>
<dbReference type="Pfam" id="PF00664">
    <property type="entry name" value="ABC_membrane"/>
    <property type="match status" value="1"/>
</dbReference>
<comment type="subcellular location">
    <subcellularLocation>
        <location evidence="1">Cell membrane</location>
        <topology evidence="1">Multi-pass membrane protein</topology>
    </subcellularLocation>
</comment>
<organism evidence="11 12">
    <name type="scientific">Anaerosphaera multitolerans</name>
    <dbReference type="NCBI Taxonomy" id="2487351"/>
    <lineage>
        <taxon>Bacteria</taxon>
        <taxon>Bacillati</taxon>
        <taxon>Bacillota</taxon>
        <taxon>Tissierellia</taxon>
        <taxon>Tissierellales</taxon>
        <taxon>Peptoniphilaceae</taxon>
        <taxon>Anaerosphaera</taxon>
    </lineage>
</organism>
<dbReference type="SUPFAM" id="SSF90123">
    <property type="entry name" value="ABC transporter transmembrane region"/>
    <property type="match status" value="1"/>
</dbReference>
<dbReference type="RefSeq" id="WP_127724819.1">
    <property type="nucleotide sequence ID" value="NZ_RLIH01000010.1"/>
</dbReference>
<dbReference type="InterPro" id="IPR003439">
    <property type="entry name" value="ABC_transporter-like_ATP-bd"/>
</dbReference>
<feature type="transmembrane region" description="Helical" evidence="8">
    <location>
        <begin position="246"/>
        <end position="266"/>
    </location>
</feature>
<dbReference type="InterPro" id="IPR011527">
    <property type="entry name" value="ABC1_TM_dom"/>
</dbReference>
<dbReference type="SUPFAM" id="SSF52540">
    <property type="entry name" value="P-loop containing nucleoside triphosphate hydrolases"/>
    <property type="match status" value="1"/>
</dbReference>
<evidence type="ECO:0000256" key="8">
    <source>
        <dbReference type="SAM" id="Phobius"/>
    </source>
</evidence>
<keyword evidence="12" id="KW-1185">Reference proteome</keyword>
<dbReference type="AlphaFoldDB" id="A0A437S642"/>
<dbReference type="GO" id="GO:0005886">
    <property type="term" value="C:plasma membrane"/>
    <property type="evidence" value="ECO:0007669"/>
    <property type="project" value="UniProtKB-SubCell"/>
</dbReference>
<dbReference type="InterPro" id="IPR027417">
    <property type="entry name" value="P-loop_NTPase"/>
</dbReference>
<dbReference type="PROSITE" id="PS50893">
    <property type="entry name" value="ABC_TRANSPORTER_2"/>
    <property type="match status" value="1"/>
</dbReference>
<dbReference type="GO" id="GO:0016887">
    <property type="term" value="F:ATP hydrolysis activity"/>
    <property type="evidence" value="ECO:0007669"/>
    <property type="project" value="InterPro"/>
</dbReference>
<dbReference type="InterPro" id="IPR039421">
    <property type="entry name" value="Type_1_exporter"/>
</dbReference>
<dbReference type="OrthoDB" id="9762778at2"/>
<dbReference type="InterPro" id="IPR017871">
    <property type="entry name" value="ABC_transporter-like_CS"/>
</dbReference>
<dbReference type="InterPro" id="IPR036640">
    <property type="entry name" value="ABC1_TM_sf"/>
</dbReference>
<keyword evidence="5 11" id="KW-0067">ATP-binding</keyword>
<keyword evidence="4" id="KW-0547">Nucleotide-binding</keyword>
<dbReference type="Pfam" id="PF00005">
    <property type="entry name" value="ABC_tran"/>
    <property type="match status" value="1"/>
</dbReference>
<evidence type="ECO:0000256" key="6">
    <source>
        <dbReference type="ARBA" id="ARBA00022989"/>
    </source>
</evidence>
<dbReference type="SMART" id="SM00382">
    <property type="entry name" value="AAA"/>
    <property type="match status" value="1"/>
</dbReference>
<dbReference type="PROSITE" id="PS00211">
    <property type="entry name" value="ABC_TRANSPORTER_1"/>
    <property type="match status" value="1"/>
</dbReference>
<dbReference type="PANTHER" id="PTHR24221:SF397">
    <property type="entry name" value="ABC TRANSPORTER, ATP-BINDING TRANSMEMBRANE PROTEIN"/>
    <property type="match status" value="1"/>
</dbReference>
<feature type="domain" description="ABC transporter" evidence="9">
    <location>
        <begin position="334"/>
        <end position="567"/>
    </location>
</feature>
<name>A0A437S642_9FIRM</name>
<feature type="transmembrane region" description="Helical" evidence="8">
    <location>
        <begin position="56"/>
        <end position="74"/>
    </location>
</feature>
<sequence>MTAIFKKIWNFSEEEQGNIKKSVIAGFFHALFNSLQFAAIYYMLVEIFSGTISYQAIFISFVILFVSLIGKILTQKISQMNQTHAGYFMAAHKRMEIGEKIKKVPMGFFSDYSLGRLTSIATTSLSLVEQWIPMLLVLVLGGTLNTLVFVAGIFIFNYKIGLIASLGVLVFFIVTSLMQKKSISNSSKIAKTQENLTKNVLSTIQGMQVIKSYNLDGENNEQLDKSIKDTSNLLLKLEKSLTPYTVIQRIVVGITIVAMIFVSVKLNIYGELVLAETIMMIMASFVIFEGLIGAGSNMAILRAAENAIDSVGFINEIHDMKEGSISTPIINYDIEFKNVSFSYDEREILKEVFCLIKEKSMTAIVGPSGSGKTTFCNLIARFWDVDSGEILIGGKNIKDYRIENLMDSISMVFQDVYLFEDTIENNIKFGNPNARKDEVIAAAKKAQCHDFIMGLQDQYQTIIGEGGTSLSGGEKQRISIARAIIKDAPIIMFDEATANIDPENEDKLKDAIESLTQDKTVIMIAHRLKTIRNADQILVLNKRRIVERGSHKTLMEHGGLYKDLMNAKYISESWKLTN</sequence>
<proteinExistence type="predicted"/>
<dbReference type="PANTHER" id="PTHR24221">
    <property type="entry name" value="ATP-BINDING CASSETTE SUB-FAMILY B"/>
    <property type="match status" value="1"/>
</dbReference>
<evidence type="ECO:0000313" key="12">
    <source>
        <dbReference type="Proteomes" id="UP000288812"/>
    </source>
</evidence>
<feature type="transmembrane region" description="Helical" evidence="8">
    <location>
        <begin position="160"/>
        <end position="178"/>
    </location>
</feature>
<evidence type="ECO:0000256" key="7">
    <source>
        <dbReference type="ARBA" id="ARBA00023136"/>
    </source>
</evidence>
<accession>A0A437S642</accession>
<evidence type="ECO:0000256" key="1">
    <source>
        <dbReference type="ARBA" id="ARBA00004651"/>
    </source>
</evidence>
<feature type="domain" description="ABC transmembrane type-1" evidence="10">
    <location>
        <begin position="22"/>
        <end position="303"/>
    </location>
</feature>
<evidence type="ECO:0000256" key="5">
    <source>
        <dbReference type="ARBA" id="ARBA00022840"/>
    </source>
</evidence>
<dbReference type="FunFam" id="3.40.50.300:FF:000287">
    <property type="entry name" value="Multidrug ABC transporter ATP-binding protein"/>
    <property type="match status" value="1"/>
</dbReference>
<feature type="transmembrane region" description="Helical" evidence="8">
    <location>
        <begin position="23"/>
        <end position="44"/>
    </location>
</feature>
<evidence type="ECO:0000256" key="3">
    <source>
        <dbReference type="ARBA" id="ARBA00022692"/>
    </source>
</evidence>
<keyword evidence="6 8" id="KW-1133">Transmembrane helix</keyword>
<dbReference type="EMBL" id="RLIH01000010">
    <property type="protein sequence ID" value="RVU54437.1"/>
    <property type="molecule type" value="Genomic_DNA"/>
</dbReference>
<protein>
    <submittedName>
        <fullName evidence="11">ABC transporter ATP-binding protein</fullName>
    </submittedName>
</protein>
<evidence type="ECO:0000256" key="4">
    <source>
        <dbReference type="ARBA" id="ARBA00022741"/>
    </source>
</evidence>
<feature type="transmembrane region" description="Helical" evidence="8">
    <location>
        <begin position="134"/>
        <end position="154"/>
    </location>
</feature>
<dbReference type="Gene3D" id="1.20.1560.10">
    <property type="entry name" value="ABC transporter type 1, transmembrane domain"/>
    <property type="match status" value="1"/>
</dbReference>
<dbReference type="Gene3D" id="3.40.50.300">
    <property type="entry name" value="P-loop containing nucleotide triphosphate hydrolases"/>
    <property type="match status" value="1"/>
</dbReference>
<evidence type="ECO:0000259" key="9">
    <source>
        <dbReference type="PROSITE" id="PS50893"/>
    </source>
</evidence>
<feature type="transmembrane region" description="Helical" evidence="8">
    <location>
        <begin position="272"/>
        <end position="292"/>
    </location>
</feature>
<dbReference type="GO" id="GO:0034040">
    <property type="term" value="F:ATPase-coupled lipid transmembrane transporter activity"/>
    <property type="evidence" value="ECO:0007669"/>
    <property type="project" value="TreeGrafter"/>
</dbReference>
<evidence type="ECO:0000259" key="10">
    <source>
        <dbReference type="PROSITE" id="PS50929"/>
    </source>
</evidence>
<gene>
    <name evidence="11" type="ORF">EF514_07530</name>
</gene>
<reference evidence="11 12" key="1">
    <citation type="submission" date="2018-11" db="EMBL/GenBank/DDBJ databases">
        <title>Genome sequencing and assembly of Anaerosphaera sp. nov., GS7-6-2.</title>
        <authorList>
            <person name="Rettenmaier R."/>
            <person name="Liebl W."/>
            <person name="Zverlov V."/>
        </authorList>
    </citation>
    <scope>NUCLEOTIDE SEQUENCE [LARGE SCALE GENOMIC DNA]</scope>
    <source>
        <strain evidence="11 12">GS7-6-2</strain>
    </source>
</reference>